<dbReference type="AlphaFoldDB" id="A0A517LM70"/>
<evidence type="ECO:0000256" key="2">
    <source>
        <dbReference type="ARBA" id="ARBA00022857"/>
    </source>
</evidence>
<dbReference type="OrthoDB" id="3358371at2759"/>
<dbReference type="PANTHER" id="PTHR42748">
    <property type="entry name" value="NITROGEN METABOLITE REPRESSION PROTEIN NMRA FAMILY MEMBER"/>
    <property type="match status" value="1"/>
</dbReference>
<comment type="similarity">
    <text evidence="1">Belongs to the NmrA-type oxidoreductase family.</text>
</comment>
<dbReference type="GO" id="GO:0005634">
    <property type="term" value="C:nucleus"/>
    <property type="evidence" value="ECO:0007669"/>
    <property type="project" value="TreeGrafter"/>
</dbReference>
<dbReference type="InterPro" id="IPR008030">
    <property type="entry name" value="NmrA-like"/>
</dbReference>
<reference evidence="4 5" key="1">
    <citation type="submission" date="2019-07" db="EMBL/GenBank/DDBJ databases">
        <title>Finished genome of Venturia effusa.</title>
        <authorList>
            <person name="Young C.A."/>
            <person name="Cox M.P."/>
            <person name="Ganley A.R.D."/>
            <person name="David W.J."/>
        </authorList>
    </citation>
    <scope>NUCLEOTIDE SEQUENCE [LARGE SCALE GENOMIC DNA]</scope>
    <source>
        <strain evidence="5">albino</strain>
    </source>
</reference>
<dbReference type="PANTHER" id="PTHR42748:SF31">
    <property type="entry name" value="NMRA-LIKE DOMAIN-CONTAINING PROTEIN-RELATED"/>
    <property type="match status" value="1"/>
</dbReference>
<dbReference type="STRING" id="50376.A0A517LM70"/>
<evidence type="ECO:0000259" key="3">
    <source>
        <dbReference type="Pfam" id="PF05368"/>
    </source>
</evidence>
<gene>
    <name evidence="4" type="ORF">FKW77_000949</name>
</gene>
<evidence type="ECO:0000256" key="1">
    <source>
        <dbReference type="ARBA" id="ARBA00006328"/>
    </source>
</evidence>
<dbReference type="InterPro" id="IPR051164">
    <property type="entry name" value="NmrA-like_oxidored"/>
</dbReference>
<dbReference type="EMBL" id="CP042200">
    <property type="protein sequence ID" value="QDS76714.1"/>
    <property type="molecule type" value="Genomic_DNA"/>
</dbReference>
<evidence type="ECO:0000313" key="4">
    <source>
        <dbReference type="EMBL" id="QDS76714.1"/>
    </source>
</evidence>
<name>A0A517LM70_9PEZI</name>
<keyword evidence="2" id="KW-0521">NADP</keyword>
<dbReference type="Proteomes" id="UP000316270">
    <property type="component" value="Chromosome 16"/>
</dbReference>
<dbReference type="Gene3D" id="3.90.25.10">
    <property type="entry name" value="UDP-galactose 4-epimerase, domain 1"/>
    <property type="match status" value="1"/>
</dbReference>
<feature type="domain" description="NmrA-like" evidence="3">
    <location>
        <begin position="3"/>
        <end position="296"/>
    </location>
</feature>
<organism evidence="4 5">
    <name type="scientific">Venturia effusa</name>
    <dbReference type="NCBI Taxonomy" id="50376"/>
    <lineage>
        <taxon>Eukaryota</taxon>
        <taxon>Fungi</taxon>
        <taxon>Dikarya</taxon>
        <taxon>Ascomycota</taxon>
        <taxon>Pezizomycotina</taxon>
        <taxon>Dothideomycetes</taxon>
        <taxon>Pleosporomycetidae</taxon>
        <taxon>Venturiales</taxon>
        <taxon>Venturiaceae</taxon>
        <taxon>Venturia</taxon>
    </lineage>
</organism>
<evidence type="ECO:0000313" key="5">
    <source>
        <dbReference type="Proteomes" id="UP000316270"/>
    </source>
</evidence>
<sequence>MPSKIITVFGATGIQGGSVIKAIQADPTLSKEFSIRGITRDTSKANSKALADKGVEMVSADMNSKDSIVAAIKGSHTVFLVTNYWETAKPEVELAQGKTVADAAKEVGVKQVIFSSLLNVTKITNGRLPHVLHFDGKAEIEEYIKSTGVTCTFVLPGYYMSNYAQMMQKGEDGNYSLAYPVSKEAKFPLFDTASDMGKFVLPALREPEKWNGKQILAATDYYPVTRIISEFEEVTGKKLAYQQVTNEQYKSFLPDFMAEEMLENHLLIESPGYYNGMDLKESLNALSEKPTTWKEFVKANFCN</sequence>
<dbReference type="Pfam" id="PF05368">
    <property type="entry name" value="NmrA"/>
    <property type="match status" value="1"/>
</dbReference>
<dbReference type="CDD" id="cd05251">
    <property type="entry name" value="NmrA_like_SDR_a"/>
    <property type="match status" value="1"/>
</dbReference>
<keyword evidence="5" id="KW-1185">Reference proteome</keyword>
<proteinExistence type="inferred from homology"/>
<accession>A0A517LM70</accession>
<protein>
    <recommendedName>
        <fullName evidence="3">NmrA-like domain-containing protein</fullName>
    </recommendedName>
</protein>
<dbReference type="Gene3D" id="3.40.50.720">
    <property type="entry name" value="NAD(P)-binding Rossmann-like Domain"/>
    <property type="match status" value="1"/>
</dbReference>
<dbReference type="SUPFAM" id="SSF51735">
    <property type="entry name" value="NAD(P)-binding Rossmann-fold domains"/>
    <property type="match status" value="1"/>
</dbReference>
<dbReference type="InterPro" id="IPR036291">
    <property type="entry name" value="NAD(P)-bd_dom_sf"/>
</dbReference>